<keyword evidence="5 7" id="KW-1133">Transmembrane helix</keyword>
<feature type="transmembrane region" description="Helical" evidence="7">
    <location>
        <begin position="384"/>
        <end position="402"/>
    </location>
</feature>
<keyword evidence="6 7" id="KW-0472">Membrane</keyword>
<feature type="transmembrane region" description="Helical" evidence="7">
    <location>
        <begin position="693"/>
        <end position="723"/>
    </location>
</feature>
<feature type="transmembrane region" description="Helical" evidence="7">
    <location>
        <begin position="292"/>
        <end position="315"/>
    </location>
</feature>
<dbReference type="RefSeq" id="WP_066199085.1">
    <property type="nucleotide sequence ID" value="NZ_JARMMB010000036.1"/>
</dbReference>
<evidence type="ECO:0000256" key="7">
    <source>
        <dbReference type="SAM" id="Phobius"/>
    </source>
</evidence>
<dbReference type="GO" id="GO:0005886">
    <property type="term" value="C:plasma membrane"/>
    <property type="evidence" value="ECO:0007669"/>
    <property type="project" value="UniProtKB-SubCell"/>
</dbReference>
<feature type="transmembrane region" description="Helical" evidence="7">
    <location>
        <begin position="191"/>
        <end position="209"/>
    </location>
</feature>
<feature type="transmembrane region" description="Helical" evidence="7">
    <location>
        <begin position="216"/>
        <end position="236"/>
    </location>
</feature>
<feature type="transmembrane region" description="Helical" evidence="7">
    <location>
        <begin position="664"/>
        <end position="687"/>
    </location>
</feature>
<name>A0A2N0ZC32_9BACI</name>
<dbReference type="PANTHER" id="PTHR33406:SF6">
    <property type="entry name" value="MEMBRANE PROTEIN YDGH-RELATED"/>
    <property type="match status" value="1"/>
</dbReference>
<protein>
    <submittedName>
        <fullName evidence="9">MMPL family transporter</fullName>
    </submittedName>
</protein>
<evidence type="ECO:0000256" key="2">
    <source>
        <dbReference type="ARBA" id="ARBA00010157"/>
    </source>
</evidence>
<evidence type="ECO:0000313" key="10">
    <source>
        <dbReference type="Proteomes" id="UP000233343"/>
    </source>
</evidence>
<evidence type="ECO:0000256" key="1">
    <source>
        <dbReference type="ARBA" id="ARBA00004651"/>
    </source>
</evidence>
<dbReference type="PROSITE" id="PS50156">
    <property type="entry name" value="SSD"/>
    <property type="match status" value="1"/>
</dbReference>
<comment type="subcellular location">
    <subcellularLocation>
        <location evidence="1">Cell membrane</location>
        <topology evidence="1">Multi-pass membrane protein</topology>
    </subcellularLocation>
</comment>
<dbReference type="Gene3D" id="1.20.1640.10">
    <property type="entry name" value="Multidrug efflux transporter AcrB transmembrane domain"/>
    <property type="match status" value="2"/>
</dbReference>
<gene>
    <name evidence="9" type="ORF">CWS20_20550</name>
</gene>
<evidence type="ECO:0000313" key="9">
    <source>
        <dbReference type="EMBL" id="PKG27066.1"/>
    </source>
</evidence>
<sequence>MLKPIQKLVRFSSSKTGSIIMLLAWVIAAIMLSVGAPGSKEYSGTSEEQSVTKDMPSETAANLLKEEFPTDEGLTALLVFHKKEPIDQYDREKISQFSKWMTSDKKPDNLASSLPFHLFPEHLQDEMFSEDKSTLIINAALIEGLDSDEANETLNQLREAVDSLGLDMQFEITGPAGISADTISIFRNADFILMSATIVLIFILLILIYRSPILAITPLFIAGIVYAIVDRLLGIAGKQEWFAVDGSAVSIMLVLLFAVLTDYSLFVFSRFREELCKNTSKYSSMQEVMHHVAEPILFSGGTVLLAMLTLFLAVFEPYNHFAPVFSVAVVVILLAGLTLIPSIFVLLGRKAFWPFVPSANEKQPQQSKRKIWQRAGHIVTKKPGWIAGILLILFLLGAFNVSTMNYSFNLLKSFPDNISSRQGFELLEENYPPGQLSPVTVLLYGKSPLSADEEGLANVQKVADGLADQPGVAAVSPDLTKDMLLGNEELPQNFLSESKRSFRLQVVLDDNPYDEQALRTVEQLREKEKKILDEAGFSSIETSLQFAGQTAQQLDVQTMNSRDMIILLSVVTILLTTMLGFQTKSFILPIIMMSTILLSYFASLGFSWWIFENMMGYDAISYRIPVYTFVFMVALGIDYNIMLVSRIRERAKHVSWNEAVRDGVSLTGGVISSAGVILAATFAVLITQPLQELFLFGFTMALRILLDTFIIRGFMLPALLILVGNSKSGYLSPTKFDKTHNL</sequence>
<feature type="transmembrane region" description="Helical" evidence="7">
    <location>
        <begin position="588"/>
        <end position="610"/>
    </location>
</feature>
<keyword evidence="10" id="KW-1185">Reference proteome</keyword>
<evidence type="ECO:0000259" key="8">
    <source>
        <dbReference type="PROSITE" id="PS50156"/>
    </source>
</evidence>
<evidence type="ECO:0000256" key="6">
    <source>
        <dbReference type="ARBA" id="ARBA00023136"/>
    </source>
</evidence>
<keyword evidence="4 7" id="KW-0812">Transmembrane</keyword>
<proteinExistence type="inferred from homology"/>
<feature type="domain" description="SSD" evidence="8">
    <location>
        <begin position="555"/>
        <end position="721"/>
    </location>
</feature>
<evidence type="ECO:0000256" key="5">
    <source>
        <dbReference type="ARBA" id="ARBA00022989"/>
    </source>
</evidence>
<dbReference type="Pfam" id="PF03176">
    <property type="entry name" value="MMPL"/>
    <property type="match status" value="2"/>
</dbReference>
<evidence type="ECO:0000256" key="3">
    <source>
        <dbReference type="ARBA" id="ARBA00022475"/>
    </source>
</evidence>
<dbReference type="Proteomes" id="UP000233343">
    <property type="component" value="Unassembled WGS sequence"/>
</dbReference>
<feature type="transmembrane region" description="Helical" evidence="7">
    <location>
        <begin position="622"/>
        <end position="643"/>
    </location>
</feature>
<feature type="transmembrane region" description="Helical" evidence="7">
    <location>
        <begin position="564"/>
        <end position="581"/>
    </location>
</feature>
<dbReference type="EMBL" id="PISD01000050">
    <property type="protein sequence ID" value="PKG27066.1"/>
    <property type="molecule type" value="Genomic_DNA"/>
</dbReference>
<dbReference type="PANTHER" id="PTHR33406">
    <property type="entry name" value="MEMBRANE PROTEIN MJ1562-RELATED"/>
    <property type="match status" value="1"/>
</dbReference>
<dbReference type="InterPro" id="IPR050545">
    <property type="entry name" value="Mycobact_MmpL"/>
</dbReference>
<comment type="caution">
    <text evidence="9">The sequence shown here is derived from an EMBL/GenBank/DDBJ whole genome shotgun (WGS) entry which is preliminary data.</text>
</comment>
<evidence type="ECO:0000256" key="4">
    <source>
        <dbReference type="ARBA" id="ARBA00022692"/>
    </source>
</evidence>
<dbReference type="InterPro" id="IPR004869">
    <property type="entry name" value="MMPL_dom"/>
</dbReference>
<accession>A0A2N0ZC32</accession>
<dbReference type="SUPFAM" id="SSF82866">
    <property type="entry name" value="Multidrug efflux transporter AcrB transmembrane domain"/>
    <property type="match status" value="2"/>
</dbReference>
<dbReference type="InterPro" id="IPR000731">
    <property type="entry name" value="SSD"/>
</dbReference>
<feature type="transmembrane region" description="Helical" evidence="7">
    <location>
        <begin position="248"/>
        <end position="271"/>
    </location>
</feature>
<reference evidence="9 10" key="1">
    <citation type="journal article" date="2010" name="Int. J. Syst. Evol. Microbiol.">
        <title>Bacillus horneckiae sp. nov., isolated from a spacecraft-assembly clean room.</title>
        <authorList>
            <person name="Vaishampayan P."/>
            <person name="Probst A."/>
            <person name="Krishnamurthi S."/>
            <person name="Ghosh S."/>
            <person name="Osman S."/>
            <person name="McDowall A."/>
            <person name="Ruckmani A."/>
            <person name="Mayilraj S."/>
            <person name="Venkateswaran K."/>
        </authorList>
    </citation>
    <scope>NUCLEOTIDE SEQUENCE [LARGE SCALE GENOMIC DNA]</scope>
    <source>
        <strain evidence="10">1PO1SC</strain>
    </source>
</reference>
<organism evidence="9 10">
    <name type="scientific">Cytobacillus horneckiae</name>
    <dbReference type="NCBI Taxonomy" id="549687"/>
    <lineage>
        <taxon>Bacteria</taxon>
        <taxon>Bacillati</taxon>
        <taxon>Bacillota</taxon>
        <taxon>Bacilli</taxon>
        <taxon>Bacillales</taxon>
        <taxon>Bacillaceae</taxon>
        <taxon>Cytobacillus</taxon>
    </lineage>
</organism>
<dbReference type="AlphaFoldDB" id="A0A2N0ZC32"/>
<feature type="transmembrane region" description="Helical" evidence="7">
    <location>
        <begin position="321"/>
        <end position="347"/>
    </location>
</feature>
<comment type="similarity">
    <text evidence="2">Belongs to the resistance-nodulation-cell division (RND) (TC 2.A.6) family. MmpL subfamily.</text>
</comment>
<keyword evidence="3" id="KW-1003">Cell membrane</keyword>